<keyword evidence="7 9" id="KW-0472">Membrane</keyword>
<feature type="transmembrane region" description="Helical" evidence="9">
    <location>
        <begin position="16"/>
        <end position="35"/>
    </location>
</feature>
<keyword evidence="12" id="KW-1185">Reference proteome</keyword>
<dbReference type="GO" id="GO:0031966">
    <property type="term" value="C:mitochondrial membrane"/>
    <property type="evidence" value="ECO:0007669"/>
    <property type="project" value="UniProtKB-SubCell"/>
</dbReference>
<protein>
    <recommendedName>
        <fullName evidence="2">Respiratory supercomplex factor 1, mitochondrial</fullName>
    </recommendedName>
</protein>
<dbReference type="InterPro" id="IPR007667">
    <property type="entry name" value="Hypoxia_induced_domain"/>
</dbReference>
<accession>A0A9W6SUG0</accession>
<evidence type="ECO:0000256" key="6">
    <source>
        <dbReference type="ARBA" id="ARBA00023128"/>
    </source>
</evidence>
<dbReference type="PROSITE" id="PS51503">
    <property type="entry name" value="HIG1"/>
    <property type="match status" value="1"/>
</dbReference>
<gene>
    <name evidence="11" type="ORF">Cboi02_000036800</name>
</gene>
<dbReference type="AlphaFoldDB" id="A0A9W6SUG0"/>
<evidence type="ECO:0000256" key="5">
    <source>
        <dbReference type="ARBA" id="ARBA00023054"/>
    </source>
</evidence>
<name>A0A9W6SUG0_CANBO</name>
<comment type="caution">
    <text evidence="11">The sequence shown here is derived from an EMBL/GenBank/DDBJ whole genome shotgun (WGS) entry which is preliminary data.</text>
</comment>
<evidence type="ECO:0000256" key="9">
    <source>
        <dbReference type="SAM" id="Phobius"/>
    </source>
</evidence>
<organism evidence="11 12">
    <name type="scientific">Candida boidinii</name>
    <name type="common">Yeast</name>
    <dbReference type="NCBI Taxonomy" id="5477"/>
    <lineage>
        <taxon>Eukaryota</taxon>
        <taxon>Fungi</taxon>
        <taxon>Dikarya</taxon>
        <taxon>Ascomycota</taxon>
        <taxon>Saccharomycotina</taxon>
        <taxon>Pichiomycetes</taxon>
        <taxon>Pichiales</taxon>
        <taxon>Pichiaceae</taxon>
        <taxon>Ogataea</taxon>
        <taxon>Ogataea/Candida clade</taxon>
    </lineage>
</organism>
<evidence type="ECO:0000256" key="2">
    <source>
        <dbReference type="ARBA" id="ARBA00013887"/>
    </source>
</evidence>
<keyword evidence="4 9" id="KW-1133">Transmembrane helix</keyword>
<evidence type="ECO:0000313" key="11">
    <source>
        <dbReference type="EMBL" id="GME66930.1"/>
    </source>
</evidence>
<evidence type="ECO:0000256" key="1">
    <source>
        <dbReference type="ARBA" id="ARBA00004325"/>
    </source>
</evidence>
<dbReference type="PANTHER" id="PTHR12297:SF3">
    <property type="entry name" value="HIG1 DOMAIN FAMILY MEMBER 1A"/>
    <property type="match status" value="1"/>
</dbReference>
<dbReference type="EMBL" id="BSXN01000065">
    <property type="protein sequence ID" value="GME66930.1"/>
    <property type="molecule type" value="Genomic_DNA"/>
</dbReference>
<dbReference type="Gene3D" id="6.10.140.1320">
    <property type="match status" value="1"/>
</dbReference>
<evidence type="ECO:0000256" key="4">
    <source>
        <dbReference type="ARBA" id="ARBA00022989"/>
    </source>
</evidence>
<feature type="domain" description="HIG1" evidence="10">
    <location>
        <begin position="1"/>
        <end position="79"/>
    </location>
</feature>
<dbReference type="PANTHER" id="PTHR12297">
    <property type="entry name" value="HYPOXIA-INDUCBILE GENE 1 HIG1 -RELATED"/>
    <property type="match status" value="1"/>
</dbReference>
<evidence type="ECO:0000256" key="8">
    <source>
        <dbReference type="SAM" id="MobiDB-lite"/>
    </source>
</evidence>
<reference evidence="11" key="1">
    <citation type="submission" date="2023-04" db="EMBL/GenBank/DDBJ databases">
        <title>Candida boidinii NBRC 10035.</title>
        <authorList>
            <person name="Ichikawa N."/>
            <person name="Sato H."/>
            <person name="Tonouchi N."/>
        </authorList>
    </citation>
    <scope>NUCLEOTIDE SEQUENCE</scope>
    <source>
        <strain evidence="11">NBRC 10035</strain>
    </source>
</reference>
<evidence type="ECO:0000256" key="3">
    <source>
        <dbReference type="ARBA" id="ARBA00022692"/>
    </source>
</evidence>
<feature type="region of interest" description="Disordered" evidence="8">
    <location>
        <begin position="102"/>
        <end position="136"/>
    </location>
</feature>
<feature type="transmembrane region" description="Helical" evidence="9">
    <location>
        <begin position="47"/>
        <end position="68"/>
    </location>
</feature>
<sequence length="136" mass="15534">MSPIEKIVFRSKQQPLVPIGVLGTCVAVALAAKGIRTGNTQKAQVWFRWRVALQGFTILALIGGSMYYDNLFNAGAKTEEELAVEKAKMREKLWIEELERRDAEMKDRKKRAEAARLKIQQQQQQQQQQSDSNDKN</sequence>
<dbReference type="Proteomes" id="UP001165120">
    <property type="component" value="Unassembled WGS sequence"/>
</dbReference>
<proteinExistence type="predicted"/>
<evidence type="ECO:0000259" key="10">
    <source>
        <dbReference type="PROSITE" id="PS51503"/>
    </source>
</evidence>
<comment type="subcellular location">
    <subcellularLocation>
        <location evidence="1">Mitochondrion membrane</location>
    </subcellularLocation>
</comment>
<keyword evidence="3 9" id="KW-0812">Transmembrane</keyword>
<dbReference type="InterPro" id="IPR050355">
    <property type="entry name" value="RCF1"/>
</dbReference>
<evidence type="ECO:0000256" key="7">
    <source>
        <dbReference type="ARBA" id="ARBA00023136"/>
    </source>
</evidence>
<feature type="compositionally biased region" description="Basic and acidic residues" evidence="8">
    <location>
        <begin position="102"/>
        <end position="116"/>
    </location>
</feature>
<evidence type="ECO:0000313" key="12">
    <source>
        <dbReference type="Proteomes" id="UP001165120"/>
    </source>
</evidence>
<keyword evidence="6" id="KW-0496">Mitochondrion</keyword>
<dbReference type="Pfam" id="PF04588">
    <property type="entry name" value="HIG_1_N"/>
    <property type="match status" value="1"/>
</dbReference>
<dbReference type="GO" id="GO:0097250">
    <property type="term" value="P:mitochondrial respirasome assembly"/>
    <property type="evidence" value="ECO:0007669"/>
    <property type="project" value="TreeGrafter"/>
</dbReference>
<feature type="compositionally biased region" description="Low complexity" evidence="8">
    <location>
        <begin position="120"/>
        <end position="129"/>
    </location>
</feature>
<keyword evidence="5" id="KW-0175">Coiled coil</keyword>